<evidence type="ECO:0000313" key="4">
    <source>
        <dbReference type="Proteomes" id="UP000236743"/>
    </source>
</evidence>
<evidence type="ECO:0000259" key="1">
    <source>
        <dbReference type="Pfam" id="PF01243"/>
    </source>
</evidence>
<reference evidence="3 4" key="1">
    <citation type="submission" date="2016-10" db="EMBL/GenBank/DDBJ databases">
        <authorList>
            <person name="de Groot N.N."/>
        </authorList>
    </citation>
    <scope>NUCLEOTIDE SEQUENCE [LARGE SCALE GENOMIC DNA]</scope>
    <source>
        <strain evidence="3 4">DSM 26656</strain>
    </source>
</reference>
<protein>
    <recommendedName>
        <fullName evidence="5">DUF2470 domain-containing protein</fullName>
    </recommendedName>
</protein>
<dbReference type="OrthoDB" id="9814594at2"/>
<dbReference type="Gene3D" id="2.30.110.10">
    <property type="entry name" value="Electron Transport, Fmn-binding Protein, Chain A"/>
    <property type="match status" value="1"/>
</dbReference>
<dbReference type="InterPro" id="IPR019595">
    <property type="entry name" value="DUF2470"/>
</dbReference>
<dbReference type="Gene3D" id="3.20.180.10">
    <property type="entry name" value="PNP-oxidase-like"/>
    <property type="match status" value="1"/>
</dbReference>
<dbReference type="InterPro" id="IPR011576">
    <property type="entry name" value="Pyridox_Oxase_N"/>
</dbReference>
<dbReference type="Pfam" id="PF01243">
    <property type="entry name" value="PNPOx_N"/>
    <property type="match status" value="1"/>
</dbReference>
<evidence type="ECO:0008006" key="5">
    <source>
        <dbReference type="Google" id="ProtNLM"/>
    </source>
</evidence>
<dbReference type="SUPFAM" id="SSF50475">
    <property type="entry name" value="FMN-binding split barrel"/>
    <property type="match status" value="1"/>
</dbReference>
<dbReference type="AlphaFoldDB" id="A0A1H6A3Y7"/>
<keyword evidence="4" id="KW-1185">Reference proteome</keyword>
<dbReference type="EMBL" id="FNUY01000005">
    <property type="protein sequence ID" value="SEG43070.1"/>
    <property type="molecule type" value="Genomic_DNA"/>
</dbReference>
<gene>
    <name evidence="3" type="ORF">SAMN04488115_105188</name>
</gene>
<dbReference type="InterPro" id="IPR037119">
    <property type="entry name" value="Haem_oxidase_HugZ-like_sf"/>
</dbReference>
<dbReference type="PANTHER" id="PTHR13343:SF17">
    <property type="entry name" value="CELLULAR REPRESSOR OF E1A-STIMULATED GENES, ISOFORM A"/>
    <property type="match status" value="1"/>
</dbReference>
<sequence>MAKDPIRPTDDSARSLGRELIRSARSASLATLGRDGHPAASLVSVATDIDGAPVILISALSAHTGNLLADPRASLLVSPGGKGDPLAHARVTLKLRARQIEREAPDGIRIRRRFLAHQPKAALYADFPDFSFFALDIEAASLNGGFGRAYELTPADLLSDAAGAAALAEIEEAAVAHMNQDHADAIRLYATGLLGARDGAWRVIGLDPDGADLALGDSVLRLAFPAPVDGPGALRKALVELAGQARAAIRHPDLPH</sequence>
<evidence type="ECO:0000259" key="2">
    <source>
        <dbReference type="Pfam" id="PF10615"/>
    </source>
</evidence>
<dbReference type="GO" id="GO:0005737">
    <property type="term" value="C:cytoplasm"/>
    <property type="evidence" value="ECO:0007669"/>
    <property type="project" value="UniProtKB-ARBA"/>
</dbReference>
<dbReference type="Pfam" id="PF10615">
    <property type="entry name" value="DUF2470"/>
    <property type="match status" value="1"/>
</dbReference>
<dbReference type="InterPro" id="IPR012349">
    <property type="entry name" value="Split_barrel_FMN-bd"/>
</dbReference>
<accession>A0A1H6A3Y7</accession>
<feature type="domain" description="Pyridoxamine 5'-phosphate oxidase N-terminal" evidence="1">
    <location>
        <begin position="18"/>
        <end position="141"/>
    </location>
</feature>
<proteinExistence type="predicted"/>
<evidence type="ECO:0000313" key="3">
    <source>
        <dbReference type="EMBL" id="SEG43070.1"/>
    </source>
</evidence>
<dbReference type="PANTHER" id="PTHR13343">
    <property type="entry name" value="CREG1 PROTEIN"/>
    <property type="match status" value="1"/>
</dbReference>
<organism evidence="3 4">
    <name type="scientific">Bosea lathyri</name>
    <dbReference type="NCBI Taxonomy" id="1036778"/>
    <lineage>
        <taxon>Bacteria</taxon>
        <taxon>Pseudomonadati</taxon>
        <taxon>Pseudomonadota</taxon>
        <taxon>Alphaproteobacteria</taxon>
        <taxon>Hyphomicrobiales</taxon>
        <taxon>Boseaceae</taxon>
        <taxon>Bosea</taxon>
    </lineage>
</organism>
<feature type="domain" description="DUF2470" evidence="2">
    <location>
        <begin position="172"/>
        <end position="241"/>
    </location>
</feature>
<name>A0A1H6A3Y7_9HYPH</name>
<dbReference type="RefSeq" id="WP_103873086.1">
    <property type="nucleotide sequence ID" value="NZ_FNUY01000005.1"/>
</dbReference>
<dbReference type="Proteomes" id="UP000236743">
    <property type="component" value="Unassembled WGS sequence"/>
</dbReference>